<dbReference type="InterPro" id="IPR050213">
    <property type="entry name" value="GST_superfamily"/>
</dbReference>
<name>A0A409V6K5_MYTGA</name>
<dbReference type="Gene3D" id="1.20.1050.130">
    <property type="match status" value="1"/>
</dbReference>
<accession>A0A409V6K5</accession>
<dbReference type="SMR" id="A0A409V6K5"/>
<dbReference type="GO" id="GO:0005829">
    <property type="term" value="C:cytosol"/>
    <property type="evidence" value="ECO:0007669"/>
    <property type="project" value="TreeGrafter"/>
</dbReference>
<dbReference type="InterPro" id="IPR004046">
    <property type="entry name" value="GST_C"/>
</dbReference>
<dbReference type="Pfam" id="PF00043">
    <property type="entry name" value="GST_C"/>
    <property type="match status" value="1"/>
</dbReference>
<dbReference type="AlphaFoldDB" id="A0A409V6K5"/>
<sequence>MHEIFVNGHKEINLSIMLLYLFEQNLLKPTKGYILGEKISWVDYNLFDLLDILIILSPGCLDAFPAVKAFYERVLARPGVQKRRQTDHFKNMPRMLIVHAVMVVFRISYHHRRLL</sequence>
<feature type="domain" description="GST C-terminal" evidence="1">
    <location>
        <begin position="1"/>
        <end position="94"/>
    </location>
</feature>
<evidence type="ECO:0000259" key="1">
    <source>
        <dbReference type="PROSITE" id="PS50405"/>
    </source>
</evidence>
<evidence type="ECO:0000313" key="2">
    <source>
        <dbReference type="EMBL" id="OPL20307.1"/>
    </source>
</evidence>
<proteinExistence type="predicted"/>
<protein>
    <submittedName>
        <fullName evidence="2">Pi-class s-transferase glutathione</fullName>
    </submittedName>
</protein>
<feature type="non-terminal residue" evidence="2">
    <location>
        <position position="1"/>
    </location>
</feature>
<reference evidence="2 3" key="1">
    <citation type="journal article" date="2016" name="PLoS ONE">
        <title>A First Insight into the Genome of the Filter-Feeder Mussel Mytilus galloprovincialis.</title>
        <authorList>
            <person name="Murgarella M."/>
            <person name="Puiu D."/>
            <person name="Novoa B."/>
            <person name="Figueras A."/>
            <person name="Posada D."/>
            <person name="Canchaya C."/>
        </authorList>
    </citation>
    <scope>NUCLEOTIDE SEQUENCE [LARGE SCALE GENOMIC DNA]</scope>
    <source>
        <tissue evidence="2">Muscle</tissue>
    </source>
</reference>
<gene>
    <name evidence="2" type="ORF">AM593_08862</name>
</gene>
<feature type="non-terminal residue" evidence="2">
    <location>
        <position position="115"/>
    </location>
</feature>
<dbReference type="SUPFAM" id="SSF47616">
    <property type="entry name" value="GST C-terminal domain-like"/>
    <property type="match status" value="1"/>
</dbReference>
<dbReference type="InterPro" id="IPR036282">
    <property type="entry name" value="Glutathione-S-Trfase_C_sf"/>
</dbReference>
<keyword evidence="2" id="KW-0808">Transferase</keyword>
<dbReference type="Proteomes" id="UP000266721">
    <property type="component" value="Unassembled WGS sequence"/>
</dbReference>
<dbReference type="PANTHER" id="PTHR11571">
    <property type="entry name" value="GLUTATHIONE S-TRANSFERASE"/>
    <property type="match status" value="1"/>
</dbReference>
<keyword evidence="3" id="KW-1185">Reference proteome</keyword>
<dbReference type="EMBL" id="KV612275">
    <property type="protein sequence ID" value="OPL20307.1"/>
    <property type="molecule type" value="Genomic_DNA"/>
</dbReference>
<dbReference type="PANTHER" id="PTHR11571:SF141">
    <property type="entry name" value="GLUTATHIONE S-TRANSFERASE"/>
    <property type="match status" value="1"/>
</dbReference>
<dbReference type="GO" id="GO:0004364">
    <property type="term" value="F:glutathione transferase activity"/>
    <property type="evidence" value="ECO:0007669"/>
    <property type="project" value="TreeGrafter"/>
</dbReference>
<organism evidence="2 3">
    <name type="scientific">Mytilus galloprovincialis</name>
    <name type="common">Mediterranean mussel</name>
    <dbReference type="NCBI Taxonomy" id="29158"/>
    <lineage>
        <taxon>Eukaryota</taxon>
        <taxon>Metazoa</taxon>
        <taxon>Spiralia</taxon>
        <taxon>Lophotrochozoa</taxon>
        <taxon>Mollusca</taxon>
        <taxon>Bivalvia</taxon>
        <taxon>Autobranchia</taxon>
        <taxon>Pteriomorphia</taxon>
        <taxon>Mytilida</taxon>
        <taxon>Mytiloidea</taxon>
        <taxon>Mytilidae</taxon>
        <taxon>Mytilinae</taxon>
        <taxon>Mytilus</taxon>
    </lineage>
</organism>
<dbReference type="PROSITE" id="PS50405">
    <property type="entry name" value="GST_CTER"/>
    <property type="match status" value="1"/>
</dbReference>
<dbReference type="InterPro" id="IPR010987">
    <property type="entry name" value="Glutathione-S-Trfase_C-like"/>
</dbReference>
<evidence type="ECO:0000313" key="3">
    <source>
        <dbReference type="Proteomes" id="UP000266721"/>
    </source>
</evidence>
<dbReference type="GO" id="GO:0006749">
    <property type="term" value="P:glutathione metabolic process"/>
    <property type="evidence" value="ECO:0007669"/>
    <property type="project" value="TreeGrafter"/>
</dbReference>